<keyword evidence="3" id="KW-1185">Reference proteome</keyword>
<sequence length="163" mass="18418">MSVFTLVFALFTLILYAYLLVLRKELLFIAKRKSATSVILPIVLAFFVGSAYLTSDTLDEQVRGFVAVLLVLSYLINGRGIAEDRFVLHALDNRGIKFKEVDRVVLFQDSTENVIKLNFFRHGLRGPLMKFNTTTEKLVSYLATRLNQGTPIDVIIDQGNQKS</sequence>
<organism evidence="2 3">
    <name type="scientific">Candidatus Enterococcus willemsii</name>
    <dbReference type="NCBI Taxonomy" id="1857215"/>
    <lineage>
        <taxon>Bacteria</taxon>
        <taxon>Bacillati</taxon>
        <taxon>Bacillota</taxon>
        <taxon>Bacilli</taxon>
        <taxon>Lactobacillales</taxon>
        <taxon>Enterococcaceae</taxon>
        <taxon>Enterococcus</taxon>
    </lineage>
</organism>
<dbReference type="Proteomes" id="UP000782705">
    <property type="component" value="Unassembled WGS sequence"/>
</dbReference>
<reference evidence="2 3" key="1">
    <citation type="submission" date="2016-06" db="EMBL/GenBank/DDBJ databases">
        <title>Four novel species of enterococci isolated from chicken manure.</title>
        <authorList>
            <person name="Van Tyne D."/>
        </authorList>
    </citation>
    <scope>NUCLEOTIDE SEQUENCE [LARGE SCALE GENOMIC DNA]</scope>
    <source>
        <strain evidence="2 3">CU12B</strain>
    </source>
</reference>
<proteinExistence type="predicted"/>
<keyword evidence="1" id="KW-0472">Membrane</keyword>
<dbReference type="EMBL" id="MAEL01000045">
    <property type="protein sequence ID" value="KAF1302907.1"/>
    <property type="molecule type" value="Genomic_DNA"/>
</dbReference>
<feature type="transmembrane region" description="Helical" evidence="1">
    <location>
        <begin position="6"/>
        <end position="22"/>
    </location>
</feature>
<evidence type="ECO:0000256" key="1">
    <source>
        <dbReference type="SAM" id="Phobius"/>
    </source>
</evidence>
<gene>
    <name evidence="2" type="ORF">BAU17_11880</name>
</gene>
<feature type="transmembrane region" description="Helical" evidence="1">
    <location>
        <begin position="34"/>
        <end position="53"/>
    </location>
</feature>
<protein>
    <recommendedName>
        <fullName evidence="4">DUF5673 domain-containing protein</fullName>
    </recommendedName>
</protein>
<accession>A0ABQ6YY11</accession>
<evidence type="ECO:0000313" key="3">
    <source>
        <dbReference type="Proteomes" id="UP000782705"/>
    </source>
</evidence>
<keyword evidence="1" id="KW-1133">Transmembrane helix</keyword>
<feature type="transmembrane region" description="Helical" evidence="1">
    <location>
        <begin position="65"/>
        <end position="82"/>
    </location>
</feature>
<dbReference type="RefSeq" id="WP_161902567.1">
    <property type="nucleotide sequence ID" value="NZ_MAEL01000045.1"/>
</dbReference>
<evidence type="ECO:0008006" key="4">
    <source>
        <dbReference type="Google" id="ProtNLM"/>
    </source>
</evidence>
<name>A0ABQ6YY11_9ENTE</name>
<comment type="caution">
    <text evidence="2">The sequence shown here is derived from an EMBL/GenBank/DDBJ whole genome shotgun (WGS) entry which is preliminary data.</text>
</comment>
<evidence type="ECO:0000313" key="2">
    <source>
        <dbReference type="EMBL" id="KAF1302907.1"/>
    </source>
</evidence>
<keyword evidence="1" id="KW-0812">Transmembrane</keyword>